<accession>A0A8T2RQA9</accession>
<dbReference type="Proteomes" id="UP000825935">
    <property type="component" value="Chromosome 25"/>
</dbReference>
<evidence type="ECO:0000313" key="2">
    <source>
        <dbReference type="Proteomes" id="UP000825935"/>
    </source>
</evidence>
<sequence length="129" mass="14339">MSKNSVVHVPLQIRPGNELGDTFSQIVRHTKSKVMPHLKLQRDIERELSLCCTMPLYEEASKAGERCSFLYTVAKTKAINTENNKKNCAVVLDLSSALSTISVDRRACSFTSRPYTNCARAVQHQPSAA</sequence>
<organism evidence="1 2">
    <name type="scientific">Ceratopteris richardii</name>
    <name type="common">Triangle waterfern</name>
    <dbReference type="NCBI Taxonomy" id="49495"/>
    <lineage>
        <taxon>Eukaryota</taxon>
        <taxon>Viridiplantae</taxon>
        <taxon>Streptophyta</taxon>
        <taxon>Embryophyta</taxon>
        <taxon>Tracheophyta</taxon>
        <taxon>Polypodiopsida</taxon>
        <taxon>Polypodiidae</taxon>
        <taxon>Polypodiales</taxon>
        <taxon>Pteridineae</taxon>
        <taxon>Pteridaceae</taxon>
        <taxon>Parkerioideae</taxon>
        <taxon>Ceratopteris</taxon>
    </lineage>
</organism>
<proteinExistence type="predicted"/>
<reference evidence="1" key="1">
    <citation type="submission" date="2021-08" db="EMBL/GenBank/DDBJ databases">
        <title>WGS assembly of Ceratopteris richardii.</title>
        <authorList>
            <person name="Marchant D.B."/>
            <person name="Chen G."/>
            <person name="Jenkins J."/>
            <person name="Shu S."/>
            <person name="Leebens-Mack J."/>
            <person name="Grimwood J."/>
            <person name="Schmutz J."/>
            <person name="Soltis P."/>
            <person name="Soltis D."/>
            <person name="Chen Z.-H."/>
        </authorList>
    </citation>
    <scope>NUCLEOTIDE SEQUENCE</scope>
    <source>
        <strain evidence="1">Whitten #5841</strain>
        <tissue evidence="1">Leaf</tissue>
    </source>
</reference>
<name>A0A8T2RQA9_CERRI</name>
<comment type="caution">
    <text evidence="1">The sequence shown here is derived from an EMBL/GenBank/DDBJ whole genome shotgun (WGS) entry which is preliminary data.</text>
</comment>
<protein>
    <submittedName>
        <fullName evidence="1">Uncharacterized protein</fullName>
    </submittedName>
</protein>
<dbReference type="AlphaFoldDB" id="A0A8T2RQA9"/>
<dbReference type="EMBL" id="CM035430">
    <property type="protein sequence ID" value="KAH7298151.1"/>
    <property type="molecule type" value="Genomic_DNA"/>
</dbReference>
<evidence type="ECO:0000313" key="1">
    <source>
        <dbReference type="EMBL" id="KAH7298151.1"/>
    </source>
</evidence>
<keyword evidence="2" id="KW-1185">Reference proteome</keyword>
<gene>
    <name evidence="1" type="ORF">KP509_25G029300</name>
</gene>